<comment type="caution">
    <text evidence="3">The sequence shown here is derived from an EMBL/GenBank/DDBJ whole genome shotgun (WGS) entry which is preliminary data.</text>
</comment>
<dbReference type="PANTHER" id="PTHR42831:SF1">
    <property type="entry name" value="FE-S PROTEIN MATURATION AUXILIARY FACTOR YITW"/>
    <property type="match status" value="1"/>
</dbReference>
<dbReference type="GeneID" id="300552783"/>
<evidence type="ECO:0000259" key="2">
    <source>
        <dbReference type="Pfam" id="PF01883"/>
    </source>
</evidence>
<feature type="region of interest" description="Disordered" evidence="1">
    <location>
        <begin position="1"/>
        <end position="35"/>
    </location>
</feature>
<dbReference type="Proteomes" id="UP000030145">
    <property type="component" value="Unassembled WGS sequence"/>
</dbReference>
<reference evidence="3 4" key="1">
    <citation type="submission" date="2014-10" db="EMBL/GenBank/DDBJ databases">
        <title>Whole Genome sequence of Corynebacterium auriscanis strain CIP 106629.</title>
        <authorList>
            <person name="Hassan S.S."/>
            <person name="Jamal S.B."/>
            <person name="Tiwari S."/>
            <person name="Oliveira L.D.C."/>
            <person name="Souza F."/>
            <person name="Mariano D.C."/>
            <person name="Almeida S."/>
            <person name="Dorella F."/>
            <person name="Pereira F."/>
            <person name="Carvalho A."/>
            <person name="Leal C.A."/>
            <person name="Soares S.D.C."/>
            <person name="Figueiredo H.C."/>
            <person name="Silva A."/>
            <person name="Azevedo V.A."/>
        </authorList>
    </citation>
    <scope>NUCLEOTIDE SEQUENCE [LARGE SCALE GENOMIC DNA]</scope>
    <source>
        <strain evidence="3 4">CIP 106629</strain>
    </source>
</reference>
<dbReference type="AlphaFoldDB" id="A0A0A2DNE4"/>
<dbReference type="SUPFAM" id="SSF117916">
    <property type="entry name" value="Fe-S cluster assembly (FSCA) domain-like"/>
    <property type="match status" value="1"/>
</dbReference>
<feature type="compositionally biased region" description="Polar residues" evidence="1">
    <location>
        <begin position="1"/>
        <end position="12"/>
    </location>
</feature>
<dbReference type="InterPro" id="IPR002744">
    <property type="entry name" value="MIP18-like"/>
</dbReference>
<dbReference type="EMBL" id="JRVJ01000002">
    <property type="protein sequence ID" value="KGM19307.1"/>
    <property type="molecule type" value="Genomic_DNA"/>
</dbReference>
<dbReference type="Gene3D" id="3.30.300.130">
    <property type="entry name" value="Fe-S cluster assembly (FSCA)"/>
    <property type="match status" value="1"/>
</dbReference>
<dbReference type="Pfam" id="PF01883">
    <property type="entry name" value="FeS_assembly_P"/>
    <property type="match status" value="1"/>
</dbReference>
<dbReference type="InterPro" id="IPR034904">
    <property type="entry name" value="FSCA_dom_sf"/>
</dbReference>
<dbReference type="PANTHER" id="PTHR42831">
    <property type="entry name" value="FE-S PROTEIN MATURATION AUXILIARY FACTOR YITW"/>
    <property type="match status" value="1"/>
</dbReference>
<evidence type="ECO:0000256" key="1">
    <source>
        <dbReference type="SAM" id="MobiDB-lite"/>
    </source>
</evidence>
<gene>
    <name evidence="3" type="ORF">MA47_01635</name>
</gene>
<dbReference type="InterPro" id="IPR052339">
    <property type="entry name" value="Fe-S_Maturation_MIP18"/>
</dbReference>
<organism evidence="3 4">
    <name type="scientific">Corynebacterium auriscanis</name>
    <dbReference type="NCBI Taxonomy" id="99807"/>
    <lineage>
        <taxon>Bacteria</taxon>
        <taxon>Bacillati</taxon>
        <taxon>Actinomycetota</taxon>
        <taxon>Actinomycetes</taxon>
        <taxon>Mycobacteriales</taxon>
        <taxon>Corynebacteriaceae</taxon>
        <taxon>Corynebacterium</taxon>
    </lineage>
</organism>
<name>A0A0A2DNE4_9CORY</name>
<keyword evidence="4" id="KW-1185">Reference proteome</keyword>
<sequence length="138" mass="15269">MTTEDGNQNPSTPEMDPSPLNDVPQPPENPTQEQVELAGKVEECLLDVIDPELGINVVDLGLVYDVWIEDTTAVINMTLTSPACPLTDMLEDQAQSAVTGGVDEITDMRINWVWTPPWGPQMINEEGREQLRYLGFSV</sequence>
<evidence type="ECO:0000313" key="3">
    <source>
        <dbReference type="EMBL" id="KGM19307.1"/>
    </source>
</evidence>
<proteinExistence type="predicted"/>
<accession>A0A0A2DNE4</accession>
<feature type="domain" description="MIP18 family-like" evidence="2">
    <location>
        <begin position="40"/>
        <end position="110"/>
    </location>
</feature>
<protein>
    <submittedName>
        <fullName evidence="3">Metal-sulfur cluster biosynthesis protein</fullName>
    </submittedName>
</protein>
<evidence type="ECO:0000313" key="4">
    <source>
        <dbReference type="Proteomes" id="UP000030145"/>
    </source>
</evidence>
<dbReference type="RefSeq" id="WP_035113172.1">
    <property type="nucleotide sequence ID" value="NZ_CP047046.1"/>
</dbReference>